<dbReference type="GO" id="GO:0008081">
    <property type="term" value="F:phosphoric diester hydrolase activity"/>
    <property type="evidence" value="ECO:0007669"/>
    <property type="project" value="InterPro"/>
</dbReference>
<comment type="caution">
    <text evidence="2">The sequence shown here is derived from an EMBL/GenBank/DDBJ whole genome shotgun (WGS) entry which is preliminary data.</text>
</comment>
<feature type="domain" description="GP-PDE" evidence="1">
    <location>
        <begin position="7"/>
        <end position="260"/>
    </location>
</feature>
<evidence type="ECO:0000259" key="1">
    <source>
        <dbReference type="PROSITE" id="PS51704"/>
    </source>
</evidence>
<dbReference type="Proteomes" id="UP000677913">
    <property type="component" value="Unassembled WGS sequence"/>
</dbReference>
<gene>
    <name evidence="2" type="ORF">KGA66_17190</name>
</gene>
<protein>
    <submittedName>
        <fullName evidence="2">Glycerophosphodiester phosphodiesterase</fullName>
    </submittedName>
</protein>
<organism evidence="2 3">
    <name type="scientific">Actinocrinis puniceicyclus</name>
    <dbReference type="NCBI Taxonomy" id="977794"/>
    <lineage>
        <taxon>Bacteria</taxon>
        <taxon>Bacillati</taxon>
        <taxon>Actinomycetota</taxon>
        <taxon>Actinomycetes</taxon>
        <taxon>Catenulisporales</taxon>
        <taxon>Actinospicaceae</taxon>
        <taxon>Actinocrinis</taxon>
    </lineage>
</organism>
<sequence>MTEHRRPQVVAHRGASAEAPEHTLTAYRTALSVGADALECDVRLTLDGHLVCVHDRRVDRTSDGRGLVSTLELSRLQELDFGSWHGSKDAEAPDLDRNRVLTLRRLLELVAEQPRRVEIAIEVKHPTRYAGLVERKLVELLDQFGWAHPPVGESSPVRVMSFSRLAVRRIHRLAPRLDTVFLMEPFSYLLRDGSLPRGVPIGGPAIEILRLRPEYVQRLHRAGRSVHVWTVDDPRDVALCLKLGVDAVITNRPREVRALIDAEGK</sequence>
<name>A0A8J7WLW6_9ACTN</name>
<evidence type="ECO:0000313" key="3">
    <source>
        <dbReference type="Proteomes" id="UP000677913"/>
    </source>
</evidence>
<dbReference type="CDD" id="cd08582">
    <property type="entry name" value="GDPD_like_2"/>
    <property type="match status" value="1"/>
</dbReference>
<accession>A0A8J7WLW6</accession>
<dbReference type="EMBL" id="JAGSXH010000060">
    <property type="protein sequence ID" value="MBS2964796.1"/>
    <property type="molecule type" value="Genomic_DNA"/>
</dbReference>
<dbReference type="InterPro" id="IPR030395">
    <property type="entry name" value="GP_PDE_dom"/>
</dbReference>
<dbReference type="PANTHER" id="PTHR46211">
    <property type="entry name" value="GLYCEROPHOSPHORYL DIESTER PHOSPHODIESTERASE"/>
    <property type="match status" value="1"/>
</dbReference>
<dbReference type="InterPro" id="IPR017946">
    <property type="entry name" value="PLC-like_Pdiesterase_TIM-brl"/>
</dbReference>
<dbReference type="SUPFAM" id="SSF51695">
    <property type="entry name" value="PLC-like phosphodiesterases"/>
    <property type="match status" value="1"/>
</dbReference>
<dbReference type="PANTHER" id="PTHR46211:SF13">
    <property type="entry name" value="GLYCEROPHOSPHODIESTER PHOSPHODIESTERASE 1-RELATED"/>
    <property type="match status" value="1"/>
</dbReference>
<evidence type="ECO:0000313" key="2">
    <source>
        <dbReference type="EMBL" id="MBS2964796.1"/>
    </source>
</evidence>
<proteinExistence type="predicted"/>
<keyword evidence="3" id="KW-1185">Reference proteome</keyword>
<reference evidence="2" key="1">
    <citation type="submission" date="2021-04" db="EMBL/GenBank/DDBJ databases">
        <title>Genome based classification of Actinospica acidithermotolerans sp. nov., an actinobacterium isolated from an Indonesian hot spring.</title>
        <authorList>
            <person name="Kusuma A.B."/>
            <person name="Putra K.E."/>
            <person name="Nafisah S."/>
            <person name="Loh J."/>
            <person name="Nouioui I."/>
            <person name="Goodfellow M."/>
        </authorList>
    </citation>
    <scope>NUCLEOTIDE SEQUENCE</scope>
    <source>
        <strain evidence="2">DSM 45618</strain>
    </source>
</reference>
<dbReference type="RefSeq" id="WP_211469160.1">
    <property type="nucleotide sequence ID" value="NZ_JAGSXH010000060.1"/>
</dbReference>
<dbReference type="Gene3D" id="3.20.20.190">
    <property type="entry name" value="Phosphatidylinositol (PI) phosphodiesterase"/>
    <property type="match status" value="1"/>
</dbReference>
<dbReference type="GO" id="GO:0006629">
    <property type="term" value="P:lipid metabolic process"/>
    <property type="evidence" value="ECO:0007669"/>
    <property type="project" value="InterPro"/>
</dbReference>
<dbReference type="AlphaFoldDB" id="A0A8J7WLW6"/>
<dbReference type="Pfam" id="PF03009">
    <property type="entry name" value="GDPD"/>
    <property type="match status" value="1"/>
</dbReference>
<dbReference type="PROSITE" id="PS51704">
    <property type="entry name" value="GP_PDE"/>
    <property type="match status" value="1"/>
</dbReference>